<proteinExistence type="predicted"/>
<dbReference type="EnsemblPlants" id="Kaladp1219s0001.1.v1.1">
    <property type="protein sequence ID" value="Kaladp1219s0001.1.v1.1.CDS.1"/>
    <property type="gene ID" value="Kaladp1219s0001.v1.1"/>
</dbReference>
<dbReference type="Gramene" id="Kaladp1219s0001.1.v1.1">
    <property type="protein sequence ID" value="Kaladp1219s0001.1.v1.1.CDS.1"/>
    <property type="gene ID" value="Kaladp1219s0001.v1.1"/>
</dbReference>
<keyword evidence="2" id="KW-1185">Reference proteome</keyword>
<accession>A0A7N0VMR9</accession>
<name>A0A7N0VMR9_KALFE</name>
<evidence type="ECO:0000313" key="1">
    <source>
        <dbReference type="EnsemblPlants" id="Kaladp1219s0001.1.v1.1.CDS.1"/>
    </source>
</evidence>
<evidence type="ECO:0000313" key="2">
    <source>
        <dbReference type="Proteomes" id="UP000594263"/>
    </source>
</evidence>
<protein>
    <submittedName>
        <fullName evidence="1">Uncharacterized protein</fullName>
    </submittedName>
</protein>
<sequence>MIIISYICEIFHLILCGNIFVLTISLTTQCNTFNIVFTIHGECDVETCKIKLSTLTIVLTMMNQLFYM</sequence>
<dbReference type="AlphaFoldDB" id="A0A7N0VMR9"/>
<organism evidence="1 2">
    <name type="scientific">Kalanchoe fedtschenkoi</name>
    <name type="common">Lavender scallops</name>
    <name type="synonym">South American air plant</name>
    <dbReference type="NCBI Taxonomy" id="63787"/>
    <lineage>
        <taxon>Eukaryota</taxon>
        <taxon>Viridiplantae</taxon>
        <taxon>Streptophyta</taxon>
        <taxon>Embryophyta</taxon>
        <taxon>Tracheophyta</taxon>
        <taxon>Spermatophyta</taxon>
        <taxon>Magnoliopsida</taxon>
        <taxon>eudicotyledons</taxon>
        <taxon>Gunneridae</taxon>
        <taxon>Pentapetalae</taxon>
        <taxon>Saxifragales</taxon>
        <taxon>Crassulaceae</taxon>
        <taxon>Kalanchoe</taxon>
    </lineage>
</organism>
<dbReference type="Proteomes" id="UP000594263">
    <property type="component" value="Unplaced"/>
</dbReference>
<reference evidence="1" key="1">
    <citation type="submission" date="2021-01" db="UniProtKB">
        <authorList>
            <consortium name="EnsemblPlants"/>
        </authorList>
    </citation>
    <scope>IDENTIFICATION</scope>
</reference>